<dbReference type="GO" id="GO:0016020">
    <property type="term" value="C:membrane"/>
    <property type="evidence" value="ECO:0007669"/>
    <property type="project" value="UniProtKB-SubCell"/>
</dbReference>
<reference evidence="7" key="1">
    <citation type="submission" date="2019-09" db="EMBL/GenBank/DDBJ databases">
        <title>Draft genome information of white flower Hibiscus syriacus.</title>
        <authorList>
            <person name="Kim Y.-M."/>
        </authorList>
    </citation>
    <scope>NUCLEOTIDE SEQUENCE [LARGE SCALE GENOMIC DNA]</scope>
    <source>
        <strain evidence="7">YM2019G1</strain>
    </source>
</reference>
<keyword evidence="2" id="KW-0812">Transmembrane</keyword>
<accession>A0A6A3CB71</accession>
<evidence type="ECO:0000256" key="5">
    <source>
        <dbReference type="SAM" id="SignalP"/>
    </source>
</evidence>
<proteinExistence type="predicted"/>
<protein>
    <recommendedName>
        <fullName evidence="6">Receptor ligand binding region domain-containing protein</fullName>
    </recommendedName>
</protein>
<feature type="domain" description="Receptor ligand binding region" evidence="6">
    <location>
        <begin position="94"/>
        <end position="288"/>
    </location>
</feature>
<dbReference type="EMBL" id="VEPZ02000355">
    <property type="protein sequence ID" value="KAE8726525.1"/>
    <property type="molecule type" value="Genomic_DNA"/>
</dbReference>
<evidence type="ECO:0000256" key="4">
    <source>
        <dbReference type="ARBA" id="ARBA00023136"/>
    </source>
</evidence>
<keyword evidence="5" id="KW-0732">Signal</keyword>
<comment type="subcellular location">
    <subcellularLocation>
        <location evidence="1">Membrane</location>
    </subcellularLocation>
</comment>
<keyword evidence="8" id="KW-1185">Reference proteome</keyword>
<feature type="chain" id="PRO_5025634341" description="Receptor ligand binding region domain-containing protein" evidence="5">
    <location>
        <begin position="27"/>
        <end position="297"/>
    </location>
</feature>
<dbReference type="AlphaFoldDB" id="A0A6A3CB71"/>
<dbReference type="InterPro" id="IPR001828">
    <property type="entry name" value="ANF_lig-bd_rcpt"/>
</dbReference>
<dbReference type="SUPFAM" id="SSF53822">
    <property type="entry name" value="Periplasmic binding protein-like I"/>
    <property type="match status" value="1"/>
</dbReference>
<evidence type="ECO:0000256" key="1">
    <source>
        <dbReference type="ARBA" id="ARBA00004370"/>
    </source>
</evidence>
<evidence type="ECO:0000256" key="3">
    <source>
        <dbReference type="ARBA" id="ARBA00022989"/>
    </source>
</evidence>
<feature type="signal peptide" evidence="5">
    <location>
        <begin position="1"/>
        <end position="26"/>
    </location>
</feature>
<evidence type="ECO:0000259" key="6">
    <source>
        <dbReference type="Pfam" id="PF01094"/>
    </source>
</evidence>
<evidence type="ECO:0000256" key="2">
    <source>
        <dbReference type="ARBA" id="ARBA00022692"/>
    </source>
</evidence>
<dbReference type="Pfam" id="PF01094">
    <property type="entry name" value="ANF_receptor"/>
    <property type="match status" value="1"/>
</dbReference>
<dbReference type="Proteomes" id="UP000436088">
    <property type="component" value="Unassembled WGS sequence"/>
</dbReference>
<dbReference type="PANTHER" id="PTHR34836">
    <property type="entry name" value="OS06G0188250 PROTEIN"/>
    <property type="match status" value="1"/>
</dbReference>
<keyword evidence="3" id="KW-1133">Transmembrane helix</keyword>
<evidence type="ECO:0000313" key="8">
    <source>
        <dbReference type="Proteomes" id="UP000436088"/>
    </source>
</evidence>
<dbReference type="InterPro" id="IPR015683">
    <property type="entry name" value="Ionotropic_Glu_rcpt"/>
</dbReference>
<name>A0A6A3CB71_HIBSY</name>
<dbReference type="InterPro" id="IPR028082">
    <property type="entry name" value="Peripla_BP_I"/>
</dbReference>
<evidence type="ECO:0000313" key="7">
    <source>
        <dbReference type="EMBL" id="KAE8726525.1"/>
    </source>
</evidence>
<comment type="caution">
    <text evidence="7">The sequence shown here is derived from an EMBL/GenBank/DDBJ whole genome shotgun (WGS) entry which is preliminary data.</text>
</comment>
<gene>
    <name evidence="7" type="ORF">F3Y22_tig00006666pilonHSYRG00070</name>
</gene>
<dbReference type="Gene3D" id="3.40.50.2300">
    <property type="match status" value="1"/>
</dbReference>
<dbReference type="FunFam" id="3.40.50.2300:FF:000188">
    <property type="entry name" value="Glutamate receptor"/>
    <property type="match status" value="1"/>
</dbReference>
<organism evidence="7 8">
    <name type="scientific">Hibiscus syriacus</name>
    <name type="common">Rose of Sharon</name>
    <dbReference type="NCBI Taxonomy" id="106335"/>
    <lineage>
        <taxon>Eukaryota</taxon>
        <taxon>Viridiplantae</taxon>
        <taxon>Streptophyta</taxon>
        <taxon>Embryophyta</taxon>
        <taxon>Tracheophyta</taxon>
        <taxon>Spermatophyta</taxon>
        <taxon>Magnoliopsida</taxon>
        <taxon>eudicotyledons</taxon>
        <taxon>Gunneridae</taxon>
        <taxon>Pentapetalae</taxon>
        <taxon>rosids</taxon>
        <taxon>malvids</taxon>
        <taxon>Malvales</taxon>
        <taxon>Malvaceae</taxon>
        <taxon>Malvoideae</taxon>
        <taxon>Hibiscus</taxon>
    </lineage>
</organism>
<dbReference type="PANTHER" id="PTHR34836:SF1">
    <property type="entry name" value="OS09G0428600 PROTEIN"/>
    <property type="match status" value="1"/>
</dbReference>
<keyword evidence="4" id="KW-0472">Membrane</keyword>
<sequence>MDFTRKTKWTLGLVIFLLSLLEPLSASVNSISASTTEEISVHVGLIVDRQSWVGKVVDSCISMAISDFYDRNRHNWTKLVLHNRDSEGDPLLLLSHDDPSRTEVIATIVEAFGWRTVILIYEDNDSARQILSNVITSFEETDVRLAQHIALLVLSTDEEIIQQLKMLKDLQTSVSVVHMSPILASRLFLNAKPLGMISQGYAWITTGVITNFMNSMDPPVIESMQGVVGFKHHMPASKELRRFATRWKSKNLNEDQNLQEMELNVYGIWSYDMVQALATAAERVMTRQSDKVHKETR</sequence>